<reference evidence="1 2" key="1">
    <citation type="submission" date="2016-10" db="EMBL/GenBank/DDBJ databases">
        <authorList>
            <person name="de Groot N.N."/>
        </authorList>
    </citation>
    <scope>NUCLEOTIDE SEQUENCE [LARGE SCALE GENOMIC DNA]</scope>
    <source>
        <strain evidence="1 2">DSM 8537</strain>
    </source>
</reference>
<proteinExistence type="predicted"/>
<dbReference type="Proteomes" id="UP000183635">
    <property type="component" value="Unassembled WGS sequence"/>
</dbReference>
<name>A0A1I2XT50_9RHOB</name>
<gene>
    <name evidence="1" type="ORF">SAMN04488021_10290</name>
</gene>
<accession>A0A1I2XT50</accession>
<evidence type="ECO:0000313" key="1">
    <source>
        <dbReference type="EMBL" id="SFH16688.1"/>
    </source>
</evidence>
<keyword evidence="2" id="KW-1185">Reference proteome</keyword>
<dbReference type="AlphaFoldDB" id="A0A1I2XT50"/>
<sequence>MDMYDGRSGRFLVDGMQSSEFAEDHRADADNYYFRSVVAVAQVAMILEAHEVLIQVKAAHDQISLRIGITD</sequence>
<dbReference type="EMBL" id="FOPU01000002">
    <property type="protein sequence ID" value="SFH16688.1"/>
    <property type="molecule type" value="Genomic_DNA"/>
</dbReference>
<organism evidence="1 2">
    <name type="scientific">Paracoccus aminovorans</name>
    <dbReference type="NCBI Taxonomy" id="34004"/>
    <lineage>
        <taxon>Bacteria</taxon>
        <taxon>Pseudomonadati</taxon>
        <taxon>Pseudomonadota</taxon>
        <taxon>Alphaproteobacteria</taxon>
        <taxon>Rhodobacterales</taxon>
        <taxon>Paracoccaceae</taxon>
        <taxon>Paracoccus</taxon>
    </lineage>
</organism>
<evidence type="ECO:0000313" key="2">
    <source>
        <dbReference type="Proteomes" id="UP000183635"/>
    </source>
</evidence>
<protein>
    <submittedName>
        <fullName evidence="1">Uncharacterized protein</fullName>
    </submittedName>
</protein>